<dbReference type="InterPro" id="IPR036249">
    <property type="entry name" value="Thioredoxin-like_sf"/>
</dbReference>
<comment type="similarity">
    <text evidence="1">Belongs to the SCO1/2 family.</text>
</comment>
<protein>
    <submittedName>
        <fullName evidence="2">SCO family protein</fullName>
    </submittedName>
</protein>
<evidence type="ECO:0000313" key="2">
    <source>
        <dbReference type="EMBL" id="UTW07880.1"/>
    </source>
</evidence>
<dbReference type="Gene3D" id="3.40.30.10">
    <property type="entry name" value="Glutaredoxin"/>
    <property type="match status" value="1"/>
</dbReference>
<sequence>MNTRRKLLAGLGAVALGGLLWQRFPVEAENIIDVADQGSAPQDGYFPNVPLYTHEGERVLFYDDLVRGKIITVNMMYVDCAGACPTMTSNLRRVQELLGDRLGRDVFMYSITLQPELDRPEHLAEYVRQQRLLPGWKFLTGEPADIKRLRYALGFYDPDPEVDRNLTTHTGMLRVGNDRNERWTMAPALADPERIITTINHVDNAMVHTVYRSEQDAARLG</sequence>
<dbReference type="InterPro" id="IPR003782">
    <property type="entry name" value="SCO1/SenC"/>
</dbReference>
<dbReference type="RefSeq" id="WP_255838465.1">
    <property type="nucleotide sequence ID" value="NZ_CP073346.1"/>
</dbReference>
<dbReference type="PANTHER" id="PTHR12151:SF5">
    <property type="entry name" value="AT19154P"/>
    <property type="match status" value="1"/>
</dbReference>
<keyword evidence="3" id="KW-1185">Reference proteome</keyword>
<evidence type="ECO:0000313" key="3">
    <source>
        <dbReference type="Proteomes" id="UP001059672"/>
    </source>
</evidence>
<proteinExistence type="inferred from homology"/>
<dbReference type="InterPro" id="IPR006311">
    <property type="entry name" value="TAT_signal"/>
</dbReference>
<dbReference type="SUPFAM" id="SSF52833">
    <property type="entry name" value="Thioredoxin-like"/>
    <property type="match status" value="1"/>
</dbReference>
<dbReference type="PANTHER" id="PTHR12151">
    <property type="entry name" value="ELECTRON TRANSPORT PROTIN SCO1/SENC FAMILY MEMBER"/>
    <property type="match status" value="1"/>
</dbReference>
<reference evidence="2" key="1">
    <citation type="submission" date="2021-04" db="EMBL/GenBank/DDBJ databases">
        <title>Oceanospirillales bacteria with DddD are important DMSP degraders in coastal seawater.</title>
        <authorList>
            <person name="Liu J."/>
        </authorList>
    </citation>
    <scope>NUCLEOTIDE SEQUENCE</scope>
    <source>
        <strain evidence="2">D13-4</strain>
    </source>
</reference>
<dbReference type="Pfam" id="PF02630">
    <property type="entry name" value="SCO1-SenC"/>
    <property type="match status" value="1"/>
</dbReference>
<name>A0ABY5H9C0_9PSED</name>
<dbReference type="CDD" id="cd02968">
    <property type="entry name" value="SCO"/>
    <property type="match status" value="1"/>
</dbReference>
<evidence type="ECO:0000256" key="1">
    <source>
        <dbReference type="ARBA" id="ARBA00010996"/>
    </source>
</evidence>
<gene>
    <name evidence="2" type="ORF">KDW96_00655</name>
</gene>
<organism evidence="2 3">
    <name type="scientific">Pseudomonas benzenivorans</name>
    <dbReference type="NCBI Taxonomy" id="556533"/>
    <lineage>
        <taxon>Bacteria</taxon>
        <taxon>Pseudomonadati</taxon>
        <taxon>Pseudomonadota</taxon>
        <taxon>Gammaproteobacteria</taxon>
        <taxon>Pseudomonadales</taxon>
        <taxon>Pseudomonadaceae</taxon>
        <taxon>Pseudomonas</taxon>
    </lineage>
</organism>
<dbReference type="Proteomes" id="UP001059672">
    <property type="component" value="Chromosome"/>
</dbReference>
<accession>A0ABY5H9C0</accession>
<dbReference type="EMBL" id="CP073346">
    <property type="protein sequence ID" value="UTW07880.1"/>
    <property type="molecule type" value="Genomic_DNA"/>
</dbReference>
<dbReference type="PROSITE" id="PS51318">
    <property type="entry name" value="TAT"/>
    <property type="match status" value="1"/>
</dbReference>